<feature type="region of interest" description="Disordered" evidence="12">
    <location>
        <begin position="110"/>
        <end position="368"/>
    </location>
</feature>
<feature type="compositionally biased region" description="Polar residues" evidence="12">
    <location>
        <begin position="175"/>
        <end position="196"/>
    </location>
</feature>
<feature type="compositionally biased region" description="Acidic residues" evidence="12">
    <location>
        <begin position="237"/>
        <end position="262"/>
    </location>
</feature>
<evidence type="ECO:0000256" key="4">
    <source>
        <dbReference type="ARBA" id="ARBA00020401"/>
    </source>
</evidence>
<evidence type="ECO:0000256" key="11">
    <source>
        <dbReference type="PIRNR" id="PIRNR036578"/>
    </source>
</evidence>
<dbReference type="SUPFAM" id="SSF48019">
    <property type="entry name" value="post-AAA+ oligomerization domain-like"/>
    <property type="match status" value="1"/>
</dbReference>
<organism evidence="14 15">
    <name type="scientific">Carpinus fangiana</name>
    <dbReference type="NCBI Taxonomy" id="176857"/>
    <lineage>
        <taxon>Eukaryota</taxon>
        <taxon>Viridiplantae</taxon>
        <taxon>Streptophyta</taxon>
        <taxon>Embryophyta</taxon>
        <taxon>Tracheophyta</taxon>
        <taxon>Spermatophyta</taxon>
        <taxon>Magnoliopsida</taxon>
        <taxon>eudicotyledons</taxon>
        <taxon>Gunneridae</taxon>
        <taxon>Pentapetalae</taxon>
        <taxon>rosids</taxon>
        <taxon>fabids</taxon>
        <taxon>Fagales</taxon>
        <taxon>Betulaceae</taxon>
        <taxon>Carpinus</taxon>
    </lineage>
</organism>
<dbReference type="InterPro" id="IPR036420">
    <property type="entry name" value="BRCT_dom_sf"/>
</dbReference>
<feature type="compositionally biased region" description="Basic and acidic residues" evidence="12">
    <location>
        <begin position="467"/>
        <end position="490"/>
    </location>
</feature>
<keyword evidence="5" id="KW-0597">Phosphoprotein</keyword>
<evidence type="ECO:0000256" key="6">
    <source>
        <dbReference type="ARBA" id="ARBA00022705"/>
    </source>
</evidence>
<dbReference type="OrthoDB" id="446168at2759"/>
<comment type="similarity">
    <text evidence="2 11">Belongs to the activator 1 large subunit family.</text>
</comment>
<comment type="subunit">
    <text evidence="3">Heterotetramer of subunits RFC2, RFC3, RFC4 and RFC5 that can form a complex with RFC1.</text>
</comment>
<gene>
    <name evidence="14" type="ORF">FH972_023238</name>
</gene>
<feature type="compositionally biased region" description="Acidic residues" evidence="12">
    <location>
        <begin position="1036"/>
        <end position="1049"/>
    </location>
</feature>
<dbReference type="GO" id="GO:0005634">
    <property type="term" value="C:nucleus"/>
    <property type="evidence" value="ECO:0007669"/>
    <property type="project" value="UniProtKB-SubCell"/>
</dbReference>
<name>A0A5N6KV35_9ROSI</name>
<dbReference type="InterPro" id="IPR047854">
    <property type="entry name" value="RFC_lid"/>
</dbReference>
<dbReference type="SMART" id="SM00292">
    <property type="entry name" value="BRCT"/>
    <property type="match status" value="1"/>
</dbReference>
<dbReference type="Gene3D" id="3.40.50.10190">
    <property type="entry name" value="BRCT domain"/>
    <property type="match status" value="1"/>
</dbReference>
<keyword evidence="15" id="KW-1185">Reference proteome</keyword>
<dbReference type="InterPro" id="IPR003959">
    <property type="entry name" value="ATPase_AAA_core"/>
</dbReference>
<dbReference type="FunFam" id="3.40.50.300:FF:000395">
    <property type="entry name" value="Replication factor C subunit 1"/>
    <property type="match status" value="1"/>
</dbReference>
<dbReference type="PANTHER" id="PTHR23389:SF6">
    <property type="entry name" value="REPLICATION FACTOR C SUBUNIT 1"/>
    <property type="match status" value="1"/>
</dbReference>
<dbReference type="Gene3D" id="3.40.50.300">
    <property type="entry name" value="P-loop containing nucleotide triphosphate hydrolases"/>
    <property type="match status" value="1"/>
</dbReference>
<accession>A0A5N6KV35</accession>
<dbReference type="InterPro" id="IPR003593">
    <property type="entry name" value="AAA+_ATPase"/>
</dbReference>
<dbReference type="InterPro" id="IPR001357">
    <property type="entry name" value="BRCT_dom"/>
</dbReference>
<dbReference type="Pfam" id="PF00004">
    <property type="entry name" value="AAA"/>
    <property type="match status" value="1"/>
</dbReference>
<dbReference type="FunFam" id="3.40.50.10190:FF:000001">
    <property type="entry name" value="Replication factor C subunit 1"/>
    <property type="match status" value="1"/>
</dbReference>
<feature type="compositionally biased region" description="Basic residues" evidence="12">
    <location>
        <begin position="1070"/>
        <end position="1086"/>
    </location>
</feature>
<evidence type="ECO:0000256" key="3">
    <source>
        <dbReference type="ARBA" id="ARBA00011480"/>
    </source>
</evidence>
<feature type="region of interest" description="Disordered" evidence="12">
    <location>
        <begin position="1036"/>
        <end position="1114"/>
    </location>
</feature>
<comment type="subcellular location">
    <subcellularLocation>
        <location evidence="1 11">Nucleus</location>
    </subcellularLocation>
</comment>
<dbReference type="PIRSF" id="PIRSF036578">
    <property type="entry name" value="RFC1"/>
    <property type="match status" value="1"/>
</dbReference>
<dbReference type="InterPro" id="IPR013725">
    <property type="entry name" value="DNA_replication_fac_RFC1_C"/>
</dbReference>
<evidence type="ECO:0000256" key="7">
    <source>
        <dbReference type="ARBA" id="ARBA00022741"/>
    </source>
</evidence>
<dbReference type="InterPro" id="IPR008921">
    <property type="entry name" value="DNA_pol3_clamp-load_cplx_C"/>
</dbReference>
<evidence type="ECO:0000256" key="2">
    <source>
        <dbReference type="ARBA" id="ARBA00006116"/>
    </source>
</evidence>
<dbReference type="Pfam" id="PF08519">
    <property type="entry name" value="RFC1"/>
    <property type="match status" value="1"/>
</dbReference>
<dbReference type="Gene3D" id="1.20.272.10">
    <property type="match status" value="1"/>
</dbReference>
<feature type="compositionally biased region" description="Basic and acidic residues" evidence="12">
    <location>
        <begin position="202"/>
        <end position="214"/>
    </location>
</feature>
<proteinExistence type="inferred from homology"/>
<evidence type="ECO:0000256" key="9">
    <source>
        <dbReference type="ARBA" id="ARBA00023125"/>
    </source>
</evidence>
<dbReference type="AlphaFoldDB" id="A0A5N6KV35"/>
<dbReference type="GO" id="GO:0016887">
    <property type="term" value="F:ATP hydrolysis activity"/>
    <property type="evidence" value="ECO:0007669"/>
    <property type="project" value="InterPro"/>
</dbReference>
<feature type="region of interest" description="Disordered" evidence="12">
    <location>
        <begin position="458"/>
        <end position="490"/>
    </location>
</feature>
<feature type="compositionally biased region" description="Basic and acidic residues" evidence="12">
    <location>
        <begin position="1050"/>
        <end position="1069"/>
    </location>
</feature>
<dbReference type="SMART" id="SM00382">
    <property type="entry name" value="AAA"/>
    <property type="match status" value="1"/>
</dbReference>
<dbReference type="FunFam" id="1.20.272.10:FF:000005">
    <property type="entry name" value="Replication factor C subunit 1"/>
    <property type="match status" value="1"/>
</dbReference>
<evidence type="ECO:0000256" key="8">
    <source>
        <dbReference type="ARBA" id="ARBA00022840"/>
    </source>
</evidence>
<dbReference type="EMBL" id="VIBQ01000013">
    <property type="protein sequence ID" value="KAB8346193.1"/>
    <property type="molecule type" value="Genomic_DNA"/>
</dbReference>
<dbReference type="Proteomes" id="UP000327013">
    <property type="component" value="Unassembled WGS sequence"/>
</dbReference>
<protein>
    <recommendedName>
        <fullName evidence="4 11">Replication factor C subunit 1</fullName>
    </recommendedName>
</protein>
<dbReference type="InterPro" id="IPR012178">
    <property type="entry name" value="RFC1"/>
</dbReference>
<evidence type="ECO:0000313" key="14">
    <source>
        <dbReference type="EMBL" id="KAB8346193.1"/>
    </source>
</evidence>
<dbReference type="GO" id="GO:0003677">
    <property type="term" value="F:DNA binding"/>
    <property type="evidence" value="ECO:0007669"/>
    <property type="project" value="UniProtKB-KW"/>
</dbReference>
<dbReference type="GO" id="GO:0006260">
    <property type="term" value="P:DNA replication"/>
    <property type="evidence" value="ECO:0007669"/>
    <property type="project" value="UniProtKB-KW"/>
</dbReference>
<keyword evidence="6 11" id="KW-0235">DNA replication</keyword>
<evidence type="ECO:0000313" key="15">
    <source>
        <dbReference type="Proteomes" id="UP000327013"/>
    </source>
</evidence>
<evidence type="ECO:0000256" key="1">
    <source>
        <dbReference type="ARBA" id="ARBA00004123"/>
    </source>
</evidence>
<evidence type="ECO:0000259" key="13">
    <source>
        <dbReference type="PROSITE" id="PS50172"/>
    </source>
</evidence>
<dbReference type="CDD" id="cd00009">
    <property type="entry name" value="AAA"/>
    <property type="match status" value="1"/>
</dbReference>
<dbReference type="GO" id="GO:0005663">
    <property type="term" value="C:DNA replication factor C complex"/>
    <property type="evidence" value="ECO:0007669"/>
    <property type="project" value="InterPro"/>
</dbReference>
<dbReference type="GO" id="GO:0003689">
    <property type="term" value="F:DNA clamp loader activity"/>
    <property type="evidence" value="ECO:0007669"/>
    <property type="project" value="UniProtKB-UniRule"/>
</dbReference>
<dbReference type="FunFam" id="1.10.8.60:FF:000021">
    <property type="entry name" value="Replication factor C subunit 1"/>
    <property type="match status" value="1"/>
</dbReference>
<dbReference type="Gene3D" id="1.10.8.60">
    <property type="match status" value="1"/>
</dbReference>
<keyword evidence="10 11" id="KW-0539">Nucleus</keyword>
<evidence type="ECO:0000256" key="5">
    <source>
        <dbReference type="ARBA" id="ARBA00022553"/>
    </source>
</evidence>
<evidence type="ECO:0000256" key="12">
    <source>
        <dbReference type="SAM" id="MobiDB-lite"/>
    </source>
</evidence>
<dbReference type="GO" id="GO:0005524">
    <property type="term" value="F:ATP binding"/>
    <property type="evidence" value="ECO:0007669"/>
    <property type="project" value="UniProtKB-UniRule"/>
</dbReference>
<sequence length="1114" mass="121926">MFAARVKARRVPLQPAKMLSAGSHASLLALYASRVARGLSKSCTFADCFRIVFNARVIQVVPWCQLQLSVSCQTSGASSAASLVPAKRRLRQSPRRRCARLPWNIQARQKELTIEMQTPKRGRGRKVVDESDEEEQPAPKKSTPKKPTKKREPTPVEESTTTSDYFGTSKPKRSAANTKSTPTKATVLSTRSTPNGRSAKKQIAEDDRPVKKLDDDDEKAEDVFASEFKSGKRGGDDDYEEGSDVNMEDADDDFVVPDDEDDAKSKGKGKDKKAPAKPTKNKRKSPDTAADEDEEATPKKAKKAPAKKATPKKKAADEPENAAAQAIFDSIPLVRPPTPPSKTGDGTSKKFNPYGAHANSGPAPAAGSKEIPVGAENCLAGLSFVFTGIQQSLGRDEGQALVKRYGGKTLTAPSSKTSYVVLGSDAGPKKLETIEKHGLKTIDEDGLFELIRRLPANGGDSKAASAHAEKKKAEEEKIRREAEEAEAEEKKAAAAKAKAAASKATVTGKAVAPQPSGADNRLWTVKHAPTKMEQICGNKGQVEKLQRWLRSFPKNQRTGFKMPGPDGSGVYRAIMIHGPPGIGKTTAAHLIAKLEGYDIVESNASDTRSKKLVEQGLKGVLSTTSLNGYFAADGAQVESSKKKLVLIMDEVDGMSAGDRGGVGALAAVCKKTQVPMILICNDRRLPKMKPFDFVTFDLGFRRPTTEMIRSRIMTIGFREGIKLPAPVVDALIEGSGADIRQVVNMLSTAKQDQALRDGNMDFEDSKKMSKAWEKHVILKPWDIVSKILAGGMFASSSKKTLNDKAELYFNDHEFSYLMLQENYLGSTSPQVSALSGKHRTLKALELAEKAANSISEGDLIDRMIHGQEQHWSLMPAHAIFSFVRPASFVAGSMAGHRTQFTQWLGKNSSYGKSMRQIKEIQGHMRLHSSGDRHEIRQQYVPLLWDRLCKRLETDGKDCVSEVIDLMDSYFLTKEDHESLIELGVGFMDQEKLKIESQTKSSFTRLYNQANHPLPFMKASQVIAPKSAPKIKPDLEEALEESDEGEEIKDPEEIAKDEEKDNDLSKDKYVKQPKKKKAPAAKKGKGKAKADGDDDDDEDEAPKPKKGKAKAKAKK</sequence>
<dbReference type="CDD" id="cd17752">
    <property type="entry name" value="BRCT_RFC1"/>
    <property type="match status" value="1"/>
</dbReference>
<reference evidence="14 15" key="1">
    <citation type="submission" date="2019-06" db="EMBL/GenBank/DDBJ databases">
        <title>A chromosomal-level reference genome of Carpinus fangiana (Coryloideae, Betulaceae).</title>
        <authorList>
            <person name="Yang X."/>
            <person name="Wang Z."/>
            <person name="Zhang L."/>
            <person name="Hao G."/>
            <person name="Liu J."/>
            <person name="Yang Y."/>
        </authorList>
    </citation>
    <scope>NUCLEOTIDE SEQUENCE [LARGE SCALE GENOMIC DNA]</scope>
    <source>
        <strain evidence="14">Cfa_2016G</strain>
        <tissue evidence="14">Leaf</tissue>
    </source>
</reference>
<keyword evidence="7 11" id="KW-0547">Nucleotide-binding</keyword>
<feature type="compositionally biased region" description="Basic residues" evidence="12">
    <location>
        <begin position="1103"/>
        <end position="1114"/>
    </location>
</feature>
<dbReference type="PROSITE" id="PS50172">
    <property type="entry name" value="BRCT"/>
    <property type="match status" value="1"/>
</dbReference>
<dbReference type="SUPFAM" id="SSF52113">
    <property type="entry name" value="BRCT domain"/>
    <property type="match status" value="1"/>
</dbReference>
<evidence type="ECO:0000256" key="10">
    <source>
        <dbReference type="ARBA" id="ARBA00023242"/>
    </source>
</evidence>
<keyword evidence="9" id="KW-0238">DNA-binding</keyword>
<dbReference type="Pfam" id="PF25361">
    <property type="entry name" value="AAA_lid_RFC1"/>
    <property type="match status" value="1"/>
</dbReference>
<comment type="caution">
    <text evidence="14">The sequence shown here is derived from an EMBL/GenBank/DDBJ whole genome shotgun (WGS) entry which is preliminary data.</text>
</comment>
<dbReference type="CDD" id="cd18140">
    <property type="entry name" value="HLD_clamp_RFC"/>
    <property type="match status" value="1"/>
</dbReference>
<keyword evidence="8 11" id="KW-0067">ATP-binding</keyword>
<feature type="domain" description="BRCT" evidence="13">
    <location>
        <begin position="374"/>
        <end position="453"/>
    </location>
</feature>
<dbReference type="Pfam" id="PF00533">
    <property type="entry name" value="BRCT"/>
    <property type="match status" value="1"/>
</dbReference>
<dbReference type="PANTHER" id="PTHR23389">
    <property type="entry name" value="CHROMOSOME TRANSMISSION FIDELITY FACTOR 18"/>
    <property type="match status" value="1"/>
</dbReference>
<dbReference type="GO" id="GO:0006281">
    <property type="term" value="P:DNA repair"/>
    <property type="evidence" value="ECO:0007669"/>
    <property type="project" value="InterPro"/>
</dbReference>
<dbReference type="InterPro" id="IPR027417">
    <property type="entry name" value="P-loop_NTPase"/>
</dbReference>
<feature type="compositionally biased region" description="Basic residues" evidence="12">
    <location>
        <begin position="299"/>
        <end position="313"/>
    </location>
</feature>
<dbReference type="SUPFAM" id="SSF52540">
    <property type="entry name" value="P-loop containing nucleoside triphosphate hydrolases"/>
    <property type="match status" value="1"/>
</dbReference>